<dbReference type="InterPro" id="IPR055411">
    <property type="entry name" value="LRR_FXL15/At3g58940/PEG3-like"/>
</dbReference>
<dbReference type="SUPFAM" id="SSF81383">
    <property type="entry name" value="F-box domain"/>
    <property type="match status" value="1"/>
</dbReference>
<evidence type="ECO:0000313" key="3">
    <source>
        <dbReference type="EMBL" id="KAK2983921.1"/>
    </source>
</evidence>
<comment type="caution">
    <text evidence="3">The sequence shown here is derived from an EMBL/GenBank/DDBJ whole genome shotgun (WGS) entry which is preliminary data.</text>
</comment>
<sequence length="641" mass="71667">MVSQGGVRGSVVREGSNEYNHLGPPGRVFQHRLPESSPDVRLYSCNEFPQRDVAVASSVKTVLVLPVFKPSSGGRCVGVVEVIGTDESCSTATWDADRCLQVCLSAQCTHMGLEASEQQFIWVVRRGNEEEEEKWLPGGFEETVANYRERENLPRDSSIHSLAASGLQADQSKSFGSMNMDELLKNIYADSDAFPSPAAGDGGNRMVDEVWKEIVARRGGGGGGGGSQESEMTLEDFLTKARACQQKELVLNVLKHLIRLEVEVIEFLLAQSPMLELMLIQHKEDLMQMWRYCSQRVDAEYTFISKSMATTGHRKSKAMKSVEADIISNLPRNIIQNILKRMPIQDAVRTSILSRKWKYNCLFPPVTFEGFPNLINLELHSVVLPTDLFRGFLSSCPRLERLIVEICIAADQLYIHSPTLRHLHVSGSLRFINIENAQGLITLTISSRLALRNPEHITSSNMIQLLGRLPNLEKLSLDDFLHKYLAAGDVPKRLPAALNCLKTLTLSDMDFRNSYGEIYSALCLIRSSPNLQELEISAFNNDHSAVSDPGMNFWEEKCTISQLRTAKFTSFEGLTTELELIKYILACSPSLEKVYVEREKVADARAGLMTGFMISKELMRFHRASPKAEVVYSDPSEAMFA</sequence>
<dbReference type="SUPFAM" id="SSF52047">
    <property type="entry name" value="RNI-like"/>
    <property type="match status" value="1"/>
</dbReference>
<keyword evidence="4" id="KW-1185">Reference proteome</keyword>
<dbReference type="AlphaFoldDB" id="A0AA88RQY0"/>
<dbReference type="Pfam" id="PF08387">
    <property type="entry name" value="FBD"/>
    <property type="match status" value="1"/>
</dbReference>
<dbReference type="PANTHER" id="PTHR31900:SF27">
    <property type="entry name" value="FBD DOMAIN-CONTAINING PROTEIN"/>
    <property type="match status" value="1"/>
</dbReference>
<dbReference type="Gene3D" id="3.40.50.2000">
    <property type="entry name" value="Glycogen Phosphorylase B"/>
    <property type="match status" value="1"/>
</dbReference>
<evidence type="ECO:0000259" key="2">
    <source>
        <dbReference type="PROSITE" id="PS50181"/>
    </source>
</evidence>
<dbReference type="Pfam" id="PF24758">
    <property type="entry name" value="LRR_At5g56370"/>
    <property type="match status" value="1"/>
</dbReference>
<dbReference type="InterPro" id="IPR050232">
    <property type="entry name" value="FBL13/AtMIF1-like"/>
</dbReference>
<dbReference type="InterPro" id="IPR001810">
    <property type="entry name" value="F-box_dom"/>
</dbReference>
<dbReference type="PANTHER" id="PTHR31900">
    <property type="entry name" value="F-BOX/RNI SUPERFAMILY PROTEIN-RELATED"/>
    <property type="match status" value="1"/>
</dbReference>
<evidence type="ECO:0000256" key="1">
    <source>
        <dbReference type="SAM" id="MobiDB-lite"/>
    </source>
</evidence>
<protein>
    <recommendedName>
        <fullName evidence="2">F-box domain-containing protein</fullName>
    </recommendedName>
</protein>
<dbReference type="Proteomes" id="UP001187471">
    <property type="component" value="Unassembled WGS sequence"/>
</dbReference>
<dbReference type="PROSITE" id="PS50181">
    <property type="entry name" value="FBOX"/>
    <property type="match status" value="1"/>
</dbReference>
<accession>A0AA88RQY0</accession>
<dbReference type="InterPro" id="IPR032675">
    <property type="entry name" value="LRR_dom_sf"/>
</dbReference>
<feature type="region of interest" description="Disordered" evidence="1">
    <location>
        <begin position="1"/>
        <end position="26"/>
    </location>
</feature>
<organism evidence="3 4">
    <name type="scientific">Escallonia rubra</name>
    <dbReference type="NCBI Taxonomy" id="112253"/>
    <lineage>
        <taxon>Eukaryota</taxon>
        <taxon>Viridiplantae</taxon>
        <taxon>Streptophyta</taxon>
        <taxon>Embryophyta</taxon>
        <taxon>Tracheophyta</taxon>
        <taxon>Spermatophyta</taxon>
        <taxon>Magnoliopsida</taxon>
        <taxon>eudicotyledons</taxon>
        <taxon>Gunneridae</taxon>
        <taxon>Pentapetalae</taxon>
        <taxon>asterids</taxon>
        <taxon>campanulids</taxon>
        <taxon>Escalloniales</taxon>
        <taxon>Escalloniaceae</taxon>
        <taxon>Escallonia</taxon>
    </lineage>
</organism>
<dbReference type="EMBL" id="JAVXUO010001290">
    <property type="protein sequence ID" value="KAK2983921.1"/>
    <property type="molecule type" value="Genomic_DNA"/>
</dbReference>
<evidence type="ECO:0000313" key="4">
    <source>
        <dbReference type="Proteomes" id="UP001187471"/>
    </source>
</evidence>
<feature type="compositionally biased region" description="Low complexity" evidence="1">
    <location>
        <begin position="1"/>
        <end position="14"/>
    </location>
</feature>
<dbReference type="InterPro" id="IPR053781">
    <property type="entry name" value="F-box_AtFBL13-like"/>
</dbReference>
<dbReference type="InterPro" id="IPR006566">
    <property type="entry name" value="FBD"/>
</dbReference>
<dbReference type="InterPro" id="IPR036047">
    <property type="entry name" value="F-box-like_dom_sf"/>
</dbReference>
<proteinExistence type="predicted"/>
<dbReference type="Gene3D" id="3.80.10.10">
    <property type="entry name" value="Ribonuclease Inhibitor"/>
    <property type="match status" value="1"/>
</dbReference>
<name>A0AA88RQY0_9ASTE</name>
<feature type="domain" description="F-box" evidence="2">
    <location>
        <begin position="324"/>
        <end position="358"/>
    </location>
</feature>
<dbReference type="CDD" id="cd22160">
    <property type="entry name" value="F-box_AtFBL13-like"/>
    <property type="match status" value="1"/>
</dbReference>
<dbReference type="SMART" id="SM00579">
    <property type="entry name" value="FBD"/>
    <property type="match status" value="1"/>
</dbReference>
<gene>
    <name evidence="3" type="ORF">RJ640_017842</name>
</gene>
<reference evidence="3" key="1">
    <citation type="submission" date="2022-12" db="EMBL/GenBank/DDBJ databases">
        <title>Draft genome assemblies for two species of Escallonia (Escalloniales).</title>
        <authorList>
            <person name="Chanderbali A."/>
            <person name="Dervinis C."/>
            <person name="Anghel I."/>
            <person name="Soltis D."/>
            <person name="Soltis P."/>
            <person name="Zapata F."/>
        </authorList>
    </citation>
    <scope>NUCLEOTIDE SEQUENCE</scope>
    <source>
        <strain evidence="3">UCBG92.1500</strain>
        <tissue evidence="3">Leaf</tissue>
    </source>
</reference>